<feature type="compositionally biased region" description="Pro residues" evidence="1">
    <location>
        <begin position="1"/>
        <end position="15"/>
    </location>
</feature>
<feature type="region of interest" description="Disordered" evidence="1">
    <location>
        <begin position="1"/>
        <end position="24"/>
    </location>
</feature>
<evidence type="ECO:0000313" key="3">
    <source>
        <dbReference type="WBParaSite" id="nRc.2.0.1.t08903-RA"/>
    </source>
</evidence>
<accession>A0A915I444</accession>
<dbReference type="WBParaSite" id="nRc.2.0.1.t08903-RA">
    <property type="protein sequence ID" value="nRc.2.0.1.t08903-RA"/>
    <property type="gene ID" value="nRc.2.0.1.g08903"/>
</dbReference>
<keyword evidence="2" id="KW-1185">Reference proteome</keyword>
<organism evidence="2 3">
    <name type="scientific">Romanomermis culicivorax</name>
    <name type="common">Nematode worm</name>
    <dbReference type="NCBI Taxonomy" id="13658"/>
    <lineage>
        <taxon>Eukaryota</taxon>
        <taxon>Metazoa</taxon>
        <taxon>Ecdysozoa</taxon>
        <taxon>Nematoda</taxon>
        <taxon>Enoplea</taxon>
        <taxon>Dorylaimia</taxon>
        <taxon>Mermithida</taxon>
        <taxon>Mermithoidea</taxon>
        <taxon>Mermithidae</taxon>
        <taxon>Romanomermis</taxon>
    </lineage>
</organism>
<dbReference type="Proteomes" id="UP000887565">
    <property type="component" value="Unplaced"/>
</dbReference>
<evidence type="ECO:0000313" key="2">
    <source>
        <dbReference type="Proteomes" id="UP000887565"/>
    </source>
</evidence>
<name>A0A915I444_ROMCU</name>
<sequence length="191" mass="20880">MASLPPPTTLLPPTAPTLAPGTTVATTTLLPPTASTSAPSTTIHRVQHISQDYQILQIPFNFLRISGIYIGVSLMDRQSTAGPSHYPGLCLRPPQQFSHCQHKRSPKLSIRTQQLGVQCEIQEQVQSMNMPFAALAEQVQQLISTTIASAVAHNNPITPRPLPATSSFHREEPHDIYITNDTFRETEPALA</sequence>
<proteinExistence type="predicted"/>
<reference evidence="3" key="1">
    <citation type="submission" date="2022-11" db="UniProtKB">
        <authorList>
            <consortium name="WormBaseParasite"/>
        </authorList>
    </citation>
    <scope>IDENTIFICATION</scope>
</reference>
<protein>
    <submittedName>
        <fullName evidence="3">Uncharacterized protein</fullName>
    </submittedName>
</protein>
<dbReference type="AlphaFoldDB" id="A0A915I444"/>
<evidence type="ECO:0000256" key="1">
    <source>
        <dbReference type="SAM" id="MobiDB-lite"/>
    </source>
</evidence>